<organism evidence="1 2">
    <name type="scientific">Romanomermis culicivorax</name>
    <name type="common">Nematode worm</name>
    <dbReference type="NCBI Taxonomy" id="13658"/>
    <lineage>
        <taxon>Eukaryota</taxon>
        <taxon>Metazoa</taxon>
        <taxon>Ecdysozoa</taxon>
        <taxon>Nematoda</taxon>
        <taxon>Enoplea</taxon>
        <taxon>Dorylaimia</taxon>
        <taxon>Mermithida</taxon>
        <taxon>Mermithoidea</taxon>
        <taxon>Mermithidae</taxon>
        <taxon>Romanomermis</taxon>
    </lineage>
</organism>
<dbReference type="AlphaFoldDB" id="A0A915JK27"/>
<evidence type="ECO:0000313" key="1">
    <source>
        <dbReference type="Proteomes" id="UP000887565"/>
    </source>
</evidence>
<evidence type="ECO:0000313" key="2">
    <source>
        <dbReference type="WBParaSite" id="nRc.2.0.1.t26520-RA"/>
    </source>
</evidence>
<reference evidence="2" key="1">
    <citation type="submission" date="2022-11" db="UniProtKB">
        <authorList>
            <consortium name="WormBaseParasite"/>
        </authorList>
    </citation>
    <scope>IDENTIFICATION</scope>
</reference>
<dbReference type="WBParaSite" id="nRc.2.0.1.t26520-RA">
    <property type="protein sequence ID" value="nRc.2.0.1.t26520-RA"/>
    <property type="gene ID" value="nRc.2.0.1.g26520"/>
</dbReference>
<dbReference type="Proteomes" id="UP000887565">
    <property type="component" value="Unplaced"/>
</dbReference>
<protein>
    <submittedName>
        <fullName evidence="2">Uncharacterized protein</fullName>
    </submittedName>
</protein>
<proteinExistence type="predicted"/>
<accession>A0A915JK27</accession>
<keyword evidence="1" id="KW-1185">Reference proteome</keyword>
<name>A0A915JK27_ROMCU</name>
<sequence length="86" mass="9921">MSLNNMRLNGKCYFLQANRAPYLYEINCTLLANEFEQKPPSIDNIFEFIGMSDPNMALRGNCTNEQVNEVDNISKNICRSKILQAW</sequence>